<dbReference type="OrthoDB" id="9808976at2"/>
<proteinExistence type="predicted"/>
<name>A0A0U2VAD4_9GAMM</name>
<evidence type="ECO:0000313" key="2">
    <source>
        <dbReference type="Proteomes" id="UP000065261"/>
    </source>
</evidence>
<dbReference type="Proteomes" id="UP000065261">
    <property type="component" value="Chromosome II"/>
</dbReference>
<dbReference type="RefSeq" id="WP_058374732.1">
    <property type="nucleotide sequence ID" value="NZ_CP011035.1"/>
</dbReference>
<reference evidence="1 2" key="1">
    <citation type="submission" date="2015-03" db="EMBL/GenBank/DDBJ databases">
        <authorList>
            <person name="Murphy D."/>
        </authorList>
    </citation>
    <scope>NUCLEOTIDE SEQUENCE [LARGE SCALE GENOMIC DNA]</scope>
    <source>
        <strain evidence="1 2">KMM 520</strain>
    </source>
</reference>
<accession>A0A0U2VAD4</accession>
<gene>
    <name evidence="1" type="ORF">PTRA_b0162</name>
</gene>
<dbReference type="AlphaFoldDB" id="A0A0U2VAD4"/>
<dbReference type="InterPro" id="IPR011048">
    <property type="entry name" value="Haem_d1_sf"/>
</dbReference>
<organism evidence="1">
    <name type="scientific">Pseudoalteromonas translucida KMM 520</name>
    <dbReference type="NCBI Taxonomy" id="1315283"/>
    <lineage>
        <taxon>Bacteria</taxon>
        <taxon>Pseudomonadati</taxon>
        <taxon>Pseudomonadota</taxon>
        <taxon>Gammaproteobacteria</taxon>
        <taxon>Alteromonadales</taxon>
        <taxon>Pseudoalteromonadaceae</taxon>
        <taxon>Pseudoalteromonas</taxon>
    </lineage>
</organism>
<sequence length="322" mass="36908">MKLLIPISYFFGSPKSELWQLDTETKKKSLLATLPSSERDVAGKGFTSVTWISNDLLVGCDFNRVFIIDRKLCELKKINTDEQYNDLHHVSFDGHFIHIANTGRDCIDVLDNQLQPVSRLEFLPTEEISSRIKGEYKPQGDYYDNEAIKVDFHLRKVPDALHVNHVITVGKELDNKVIVTSFKKKCLIDAKTLEPLSNKLPEQPHDGFIDKKYIWITTVSGKVFRSKLSLPFNFELFFDLFRVAKFKGWCRGLLVANDALFIAVTAIHKETNRTNWLNSPVKNTRTGVYQINLASLDIEHFYDFSHTNGSRIFSLVSDNFDG</sequence>
<dbReference type="EMBL" id="CP011035">
    <property type="protein sequence ID" value="ALS34685.1"/>
    <property type="molecule type" value="Genomic_DNA"/>
</dbReference>
<evidence type="ECO:0000313" key="1">
    <source>
        <dbReference type="EMBL" id="ALS34685.1"/>
    </source>
</evidence>
<dbReference type="PATRIC" id="fig|1315283.4.peg.3277"/>
<protein>
    <submittedName>
        <fullName evidence="1">Uncharacterized protein</fullName>
    </submittedName>
</protein>
<dbReference type="SUPFAM" id="SSF51004">
    <property type="entry name" value="C-terminal (heme d1) domain of cytochrome cd1-nitrite reductase"/>
    <property type="match status" value="1"/>
</dbReference>
<dbReference type="KEGG" id="ptn:PTRA_b0162"/>